<proteinExistence type="predicted"/>
<evidence type="ECO:0000259" key="2">
    <source>
        <dbReference type="SMART" id="SM01321"/>
    </source>
</evidence>
<reference evidence="3" key="1">
    <citation type="submission" date="2021-01" db="EMBL/GenBank/DDBJ databases">
        <title>Modified the classification status of verrucomicrobia.</title>
        <authorList>
            <person name="Feng X."/>
        </authorList>
    </citation>
    <scope>NUCLEOTIDE SEQUENCE</scope>
    <source>
        <strain evidence="3">KCTC 22201</strain>
    </source>
</reference>
<dbReference type="SMART" id="SM01321">
    <property type="entry name" value="Y1_Tnp"/>
    <property type="match status" value="1"/>
</dbReference>
<name>A0A934RDZ8_9BACT</name>
<keyword evidence="4" id="KW-1185">Reference proteome</keyword>
<dbReference type="InterPro" id="IPR036515">
    <property type="entry name" value="Transposase_17_sf"/>
</dbReference>
<dbReference type="Pfam" id="PF01797">
    <property type="entry name" value="Y1_Tnp"/>
    <property type="match status" value="1"/>
</dbReference>
<evidence type="ECO:0000256" key="1">
    <source>
        <dbReference type="SAM" id="Coils"/>
    </source>
</evidence>
<dbReference type="SUPFAM" id="SSF143422">
    <property type="entry name" value="Transposase IS200-like"/>
    <property type="match status" value="1"/>
</dbReference>
<dbReference type="EMBL" id="JAENII010000018">
    <property type="protein sequence ID" value="MBK1828790.1"/>
    <property type="molecule type" value="Genomic_DNA"/>
</dbReference>
<dbReference type="RefSeq" id="WP_200282917.1">
    <property type="nucleotide sequence ID" value="NZ_JAENII010000018.1"/>
</dbReference>
<dbReference type="GO" id="GO:0003677">
    <property type="term" value="F:DNA binding"/>
    <property type="evidence" value="ECO:0007669"/>
    <property type="project" value="InterPro"/>
</dbReference>
<dbReference type="GO" id="GO:0006313">
    <property type="term" value="P:DNA transposition"/>
    <property type="evidence" value="ECO:0007669"/>
    <property type="project" value="InterPro"/>
</dbReference>
<dbReference type="PANTHER" id="PTHR34322:SF2">
    <property type="entry name" value="TRANSPOSASE IS200-LIKE DOMAIN-CONTAINING PROTEIN"/>
    <property type="match status" value="1"/>
</dbReference>
<keyword evidence="1" id="KW-0175">Coiled coil</keyword>
<dbReference type="InterPro" id="IPR002686">
    <property type="entry name" value="Transposase_17"/>
</dbReference>
<gene>
    <name evidence="3" type="ORF">JIN81_17275</name>
</gene>
<dbReference type="GO" id="GO:0004803">
    <property type="term" value="F:transposase activity"/>
    <property type="evidence" value="ECO:0007669"/>
    <property type="project" value="InterPro"/>
</dbReference>
<dbReference type="AlphaFoldDB" id="A0A934RDZ8"/>
<evidence type="ECO:0000313" key="4">
    <source>
        <dbReference type="Proteomes" id="UP000658278"/>
    </source>
</evidence>
<dbReference type="Proteomes" id="UP000658278">
    <property type="component" value="Unassembled WGS sequence"/>
</dbReference>
<accession>A0A934RDZ8</accession>
<feature type="coiled-coil region" evidence="1">
    <location>
        <begin position="257"/>
        <end position="284"/>
    </location>
</feature>
<comment type="caution">
    <text evidence="3">The sequence shown here is derived from an EMBL/GenBank/DDBJ whole genome shotgun (WGS) entry which is preliminary data.</text>
</comment>
<organism evidence="3 4">
    <name type="scientific">Haloferula rosea</name>
    <dbReference type="NCBI Taxonomy" id="490093"/>
    <lineage>
        <taxon>Bacteria</taxon>
        <taxon>Pseudomonadati</taxon>
        <taxon>Verrucomicrobiota</taxon>
        <taxon>Verrucomicrobiia</taxon>
        <taxon>Verrucomicrobiales</taxon>
        <taxon>Verrucomicrobiaceae</taxon>
        <taxon>Haloferula</taxon>
    </lineage>
</organism>
<dbReference type="PANTHER" id="PTHR34322">
    <property type="entry name" value="TRANSPOSASE, Y1_TNP DOMAIN-CONTAINING"/>
    <property type="match status" value="1"/>
</dbReference>
<protein>
    <submittedName>
        <fullName evidence="3">Transposase</fullName>
    </submittedName>
</protein>
<feature type="domain" description="Transposase IS200-like" evidence="2">
    <location>
        <begin position="15"/>
        <end position="182"/>
    </location>
</feature>
<evidence type="ECO:0000313" key="3">
    <source>
        <dbReference type="EMBL" id="MBK1828790.1"/>
    </source>
</evidence>
<dbReference type="Gene3D" id="3.30.70.1290">
    <property type="entry name" value="Transposase IS200-like"/>
    <property type="match status" value="1"/>
</dbReference>
<sequence>MAKARWIAPWKDSQEKPAIYHLISRVVDRRMAFGPEEREKFCMFMRMMENFTGCRVLSYCMMSNHFHLLLEVPPMPAEGLSDEVFLRRLGALYSKARVDAVAGSLRAARKVGDQAEVERIVGQYAYRMHDLSEFMKGLLQRFSHWFNRSQGRTGRLWEQRFKSVLVEDGVAARTMAAYIDLNPVRAGICKDPADYRWSSYAEAVAGGKRARAGLVRALRGHEGNVGTARAWAQGGLAKEYRVILLGKGVEVKVDGKVRRKGMKREVAEKELQAMEARKRDVSISKLIRHRVRYFSDGAVIGGRGFVDEVFRDCRDRFGQNRKTGARKPRGALAALSGDIWSARDLRVGIET</sequence>